<dbReference type="Pfam" id="PF10076">
    <property type="entry name" value="Phage_Mu_Gp48"/>
    <property type="match status" value="1"/>
</dbReference>
<dbReference type="EMBL" id="JAFJYC010000001">
    <property type="protein sequence ID" value="MBT9431348.1"/>
    <property type="molecule type" value="Genomic_DNA"/>
</dbReference>
<sequence>MNGRDYAQLLSALLPPKSYALTGERLTAELQAEGQSLVQLEIRAGEVADGITPFLAVGLLADWERMLSLSPDSGMTLQQRRQQVLARINATGGLSRKYFITLAKSLGYRVTIDEPEPFRAGIGLAGERIWVPEIIWLWIVNIDDAQVPVYRFRAGSSLAGEKLLTFGQNLIEGLFKDLKPAHTQVVFNYREKTRP</sequence>
<dbReference type="RefSeq" id="WP_215668487.1">
    <property type="nucleotide sequence ID" value="NZ_JAFJYC010000001.1"/>
</dbReference>
<proteinExistence type="predicted"/>
<evidence type="ECO:0000313" key="2">
    <source>
        <dbReference type="Proteomes" id="UP000811282"/>
    </source>
</evidence>
<keyword evidence="2" id="KW-1185">Reference proteome</keyword>
<gene>
    <name evidence="1" type="ORF">JZM24_02785</name>
</gene>
<dbReference type="InterPro" id="IPR018755">
    <property type="entry name" value="Phage_Mu_Gp48"/>
</dbReference>
<name>A0ABS5Y8N3_9GAMM</name>
<organism evidence="1 2">
    <name type="scientific">Candidatus Sodalis endolongispinus</name>
    <dbReference type="NCBI Taxonomy" id="2812662"/>
    <lineage>
        <taxon>Bacteria</taxon>
        <taxon>Pseudomonadati</taxon>
        <taxon>Pseudomonadota</taxon>
        <taxon>Gammaproteobacteria</taxon>
        <taxon>Enterobacterales</taxon>
        <taxon>Bruguierivoracaceae</taxon>
        <taxon>Sodalis</taxon>
    </lineage>
</organism>
<comment type="caution">
    <text evidence="1">The sequence shown here is derived from an EMBL/GenBank/DDBJ whole genome shotgun (WGS) entry which is preliminary data.</text>
</comment>
<evidence type="ECO:0000313" key="1">
    <source>
        <dbReference type="EMBL" id="MBT9431348.1"/>
    </source>
</evidence>
<protein>
    <submittedName>
        <fullName evidence="1">DUF2313 domain-containing protein</fullName>
    </submittedName>
</protein>
<dbReference type="Proteomes" id="UP000811282">
    <property type="component" value="Unassembled WGS sequence"/>
</dbReference>
<reference evidence="1 2" key="1">
    <citation type="journal article" date="2021" name="Genome Biol. Evol.">
        <title>The evolution of interdependence in a four-way mealybug symbiosis.</title>
        <authorList>
            <person name="Garber A.I."/>
            <person name="Kupper M."/>
            <person name="Laetsch D.R."/>
            <person name="Weldon S.R."/>
            <person name="Ladinsky M.S."/>
            <person name="Bjorkman P.J."/>
            <person name="McCutcheon J.P."/>
        </authorList>
    </citation>
    <scope>NUCLEOTIDE SEQUENCE [LARGE SCALE GENOMIC DNA]</scope>
    <source>
        <strain evidence="1">SOD</strain>
    </source>
</reference>
<accession>A0ABS5Y8N3</accession>